<gene>
    <name evidence="1" type="ORF">F383_27123</name>
</gene>
<dbReference type="Proteomes" id="UP000032142">
    <property type="component" value="Unassembled WGS sequence"/>
</dbReference>
<dbReference type="EMBL" id="KN420199">
    <property type="protein sequence ID" value="KHG21957.1"/>
    <property type="molecule type" value="Genomic_DNA"/>
</dbReference>
<dbReference type="AlphaFoldDB" id="A0A0B0PAY3"/>
<keyword evidence="2" id="KW-1185">Reference proteome</keyword>
<evidence type="ECO:0000313" key="2">
    <source>
        <dbReference type="Proteomes" id="UP000032142"/>
    </source>
</evidence>
<sequence length="47" mass="5671">MPTSYTWSYTITHIRSYVMKYVRTGYFGRRNFVNTFSNISFSTYIVI</sequence>
<accession>A0A0B0PAY3</accession>
<organism evidence="1 2">
    <name type="scientific">Gossypium arboreum</name>
    <name type="common">Tree cotton</name>
    <name type="synonym">Gossypium nanking</name>
    <dbReference type="NCBI Taxonomy" id="29729"/>
    <lineage>
        <taxon>Eukaryota</taxon>
        <taxon>Viridiplantae</taxon>
        <taxon>Streptophyta</taxon>
        <taxon>Embryophyta</taxon>
        <taxon>Tracheophyta</taxon>
        <taxon>Spermatophyta</taxon>
        <taxon>Magnoliopsida</taxon>
        <taxon>eudicotyledons</taxon>
        <taxon>Gunneridae</taxon>
        <taxon>Pentapetalae</taxon>
        <taxon>rosids</taxon>
        <taxon>malvids</taxon>
        <taxon>Malvales</taxon>
        <taxon>Malvaceae</taxon>
        <taxon>Malvoideae</taxon>
        <taxon>Gossypium</taxon>
    </lineage>
</organism>
<evidence type="ECO:0000313" key="1">
    <source>
        <dbReference type="EMBL" id="KHG21957.1"/>
    </source>
</evidence>
<proteinExistence type="predicted"/>
<protein>
    <submittedName>
        <fullName evidence="1">Uncharacterized protein</fullName>
    </submittedName>
</protein>
<reference evidence="2" key="1">
    <citation type="submission" date="2014-09" db="EMBL/GenBank/DDBJ databases">
        <authorList>
            <person name="Mudge J."/>
            <person name="Ramaraj T."/>
            <person name="Lindquist I.E."/>
            <person name="Bharti A.K."/>
            <person name="Sundararajan A."/>
            <person name="Cameron C.T."/>
            <person name="Woodward J.E."/>
            <person name="May G.D."/>
            <person name="Brubaker C."/>
            <person name="Broadhvest J."/>
            <person name="Wilkins T.A."/>
        </authorList>
    </citation>
    <scope>NUCLEOTIDE SEQUENCE</scope>
    <source>
        <strain evidence="2">cv. AKA8401</strain>
    </source>
</reference>
<name>A0A0B0PAY3_GOSAR</name>